<dbReference type="InterPro" id="IPR006597">
    <property type="entry name" value="Sel1-like"/>
</dbReference>
<reference evidence="2" key="1">
    <citation type="submission" date="2021-01" db="EMBL/GenBank/DDBJ databases">
        <authorList>
            <person name="Corre E."/>
            <person name="Pelletier E."/>
            <person name="Niang G."/>
            <person name="Scheremetjew M."/>
            <person name="Finn R."/>
            <person name="Kale V."/>
            <person name="Holt S."/>
            <person name="Cochrane G."/>
            <person name="Meng A."/>
            <person name="Brown T."/>
            <person name="Cohen L."/>
        </authorList>
    </citation>
    <scope>NUCLEOTIDE SEQUENCE</scope>
    <source>
        <strain evidence="2">Isolate 1302-5</strain>
    </source>
</reference>
<dbReference type="AlphaFoldDB" id="A0A7S4K2C7"/>
<dbReference type="SUPFAM" id="SSF81901">
    <property type="entry name" value="HCP-like"/>
    <property type="match status" value="1"/>
</dbReference>
<dbReference type="SMART" id="SM00671">
    <property type="entry name" value="SEL1"/>
    <property type="match status" value="1"/>
</dbReference>
<protein>
    <submittedName>
        <fullName evidence="2">Uncharacterized protein</fullName>
    </submittedName>
</protein>
<accession>A0A7S4K2C7</accession>
<feature type="region of interest" description="Disordered" evidence="1">
    <location>
        <begin position="1"/>
        <end position="21"/>
    </location>
</feature>
<proteinExistence type="predicted"/>
<organism evidence="2">
    <name type="scientific">Odontella aurita</name>
    <dbReference type="NCBI Taxonomy" id="265563"/>
    <lineage>
        <taxon>Eukaryota</taxon>
        <taxon>Sar</taxon>
        <taxon>Stramenopiles</taxon>
        <taxon>Ochrophyta</taxon>
        <taxon>Bacillariophyta</taxon>
        <taxon>Mediophyceae</taxon>
        <taxon>Biddulphiophycidae</taxon>
        <taxon>Eupodiscales</taxon>
        <taxon>Odontellaceae</taxon>
        <taxon>Odontella</taxon>
    </lineage>
</organism>
<name>A0A7S4K2C7_9STRA</name>
<evidence type="ECO:0000313" key="2">
    <source>
        <dbReference type="EMBL" id="CAE2281045.1"/>
    </source>
</evidence>
<dbReference type="Gene3D" id="1.25.40.10">
    <property type="entry name" value="Tetratricopeptide repeat domain"/>
    <property type="match status" value="1"/>
</dbReference>
<dbReference type="EMBL" id="HBKQ01054916">
    <property type="protein sequence ID" value="CAE2281045.1"/>
    <property type="molecule type" value="Transcribed_RNA"/>
</dbReference>
<sequence>MEPNTMRGRGGKREGNNVSVLSTKRVKISPTPVLTSEKTFSSFSGKNPGEEHDVLVAKKSFPLSFTSDSKFADLASGKEAEVRRKVKERANFGDADALHRMGCWYDEGNMGFNCDPFQAYQCYMRAACKGNIFGMASAGLALVQGRGVEGGANVVEGMALLDRAAHVGGGSDLVAFWFGLWYSEGSYGLPQNLNWATFWLRKVVNRSCGVEQVNAEMLTEANIRLNKLLSLVNKR</sequence>
<dbReference type="InterPro" id="IPR011990">
    <property type="entry name" value="TPR-like_helical_dom_sf"/>
</dbReference>
<gene>
    <name evidence="2" type="ORF">OAUR00152_LOCUS37652</name>
</gene>
<evidence type="ECO:0000256" key="1">
    <source>
        <dbReference type="SAM" id="MobiDB-lite"/>
    </source>
</evidence>